<evidence type="ECO:0000313" key="3">
    <source>
        <dbReference type="Proteomes" id="UP000290637"/>
    </source>
</evidence>
<reference evidence="2 3" key="1">
    <citation type="submission" date="2019-02" db="EMBL/GenBank/DDBJ databases">
        <title>Draft Genome Sequences of Six Type Strains of the Genus Massilia.</title>
        <authorList>
            <person name="Miess H."/>
            <person name="Frediansyhah A."/>
            <person name="Gross H."/>
        </authorList>
    </citation>
    <scope>NUCLEOTIDE SEQUENCE [LARGE SCALE GENOMIC DNA]</scope>
    <source>
        <strain evidence="2 3">DSM 17473</strain>
    </source>
</reference>
<dbReference type="KEGG" id="plue:EWM63_19475"/>
<evidence type="ECO:0000313" key="2">
    <source>
        <dbReference type="EMBL" id="QBE64905.1"/>
    </source>
</evidence>
<dbReference type="OrthoDB" id="9799092at2"/>
<accession>A0A4P6L165</accession>
<dbReference type="RefSeq" id="WP_130188020.1">
    <property type="nucleotide sequence ID" value="NZ_CP035913.1"/>
</dbReference>
<dbReference type="Gene3D" id="3.40.630.30">
    <property type="match status" value="1"/>
</dbReference>
<dbReference type="Pfam" id="PF00583">
    <property type="entry name" value="Acetyltransf_1"/>
    <property type="match status" value="1"/>
</dbReference>
<gene>
    <name evidence="2" type="ORF">EWM63_19475</name>
</gene>
<dbReference type="InterPro" id="IPR000182">
    <property type="entry name" value="GNAT_dom"/>
</dbReference>
<dbReference type="InterPro" id="IPR016181">
    <property type="entry name" value="Acyl_CoA_acyltransferase"/>
</dbReference>
<dbReference type="Proteomes" id="UP000290637">
    <property type="component" value="Chromosome"/>
</dbReference>
<dbReference type="EMBL" id="CP035913">
    <property type="protein sequence ID" value="QBE64905.1"/>
    <property type="molecule type" value="Genomic_DNA"/>
</dbReference>
<dbReference type="SUPFAM" id="SSF55729">
    <property type="entry name" value="Acyl-CoA N-acyltransferases (Nat)"/>
    <property type="match status" value="1"/>
</dbReference>
<name>A0A4P6L165_9BURK</name>
<feature type="domain" description="N-acetyltransferase" evidence="1">
    <location>
        <begin position="1"/>
        <end position="81"/>
    </location>
</feature>
<dbReference type="GO" id="GO:0016747">
    <property type="term" value="F:acyltransferase activity, transferring groups other than amino-acyl groups"/>
    <property type="evidence" value="ECO:0007669"/>
    <property type="project" value="InterPro"/>
</dbReference>
<dbReference type="AlphaFoldDB" id="A0A4P6L165"/>
<evidence type="ECO:0000259" key="1">
    <source>
        <dbReference type="PROSITE" id="PS51186"/>
    </source>
</evidence>
<keyword evidence="3" id="KW-1185">Reference proteome</keyword>
<protein>
    <submittedName>
        <fullName evidence="2">GNAT family N-acetyltransferase</fullName>
    </submittedName>
</protein>
<dbReference type="PROSITE" id="PS51186">
    <property type="entry name" value="GNAT"/>
    <property type="match status" value="1"/>
</dbReference>
<proteinExistence type="predicted"/>
<organism evidence="2 3">
    <name type="scientific">Pseudoduganella lutea</name>
    <dbReference type="NCBI Taxonomy" id="321985"/>
    <lineage>
        <taxon>Bacteria</taxon>
        <taxon>Pseudomonadati</taxon>
        <taxon>Pseudomonadota</taxon>
        <taxon>Betaproteobacteria</taxon>
        <taxon>Burkholderiales</taxon>
        <taxon>Oxalobacteraceae</taxon>
        <taxon>Telluria group</taxon>
        <taxon>Pseudoduganella</taxon>
    </lineage>
</organism>
<keyword evidence="2" id="KW-0808">Transferase</keyword>
<sequence length="81" mass="9362">MTSRDTTQYRLMVDYPSQNQGIGRRAMELLLAEIRDFADARRITICYKPDNATARRFYALLGFVETDIDELGEMVAEILLQ</sequence>